<evidence type="ECO:0000313" key="6">
    <source>
        <dbReference type="EMBL" id="CAK9861734.1"/>
    </source>
</evidence>
<organism evidence="6 7">
    <name type="scientific">Sphagnum jensenii</name>
    <dbReference type="NCBI Taxonomy" id="128206"/>
    <lineage>
        <taxon>Eukaryota</taxon>
        <taxon>Viridiplantae</taxon>
        <taxon>Streptophyta</taxon>
        <taxon>Embryophyta</taxon>
        <taxon>Bryophyta</taxon>
        <taxon>Sphagnophytina</taxon>
        <taxon>Sphagnopsida</taxon>
        <taxon>Sphagnales</taxon>
        <taxon>Sphagnaceae</taxon>
        <taxon>Sphagnum</taxon>
    </lineage>
</organism>
<dbReference type="Gene3D" id="1.25.40.10">
    <property type="entry name" value="Tetratricopeptide repeat domain"/>
    <property type="match status" value="3"/>
</dbReference>
<dbReference type="PANTHER" id="PTHR46630:SF1">
    <property type="entry name" value="TETRATRICOPEPTIDE REPEAT PROTEIN 29"/>
    <property type="match status" value="1"/>
</dbReference>
<dbReference type="InterPro" id="IPR011990">
    <property type="entry name" value="TPR-like_helical_dom_sf"/>
</dbReference>
<keyword evidence="3" id="KW-0677">Repeat</keyword>
<gene>
    <name evidence="6" type="ORF">CSSPJE1EN2_LOCUS4729</name>
</gene>
<name>A0ABP1AGT9_9BRYO</name>
<evidence type="ECO:0000256" key="1">
    <source>
        <dbReference type="ARBA" id="ARBA00004496"/>
    </source>
</evidence>
<keyword evidence="2" id="KW-0963">Cytoplasm</keyword>
<dbReference type="InterPro" id="IPR051476">
    <property type="entry name" value="Bac_ResReg_Asp_Phosphatase"/>
</dbReference>
<keyword evidence="4" id="KW-0802">TPR repeat</keyword>
<dbReference type="InterPro" id="IPR019734">
    <property type="entry name" value="TPR_rpt"/>
</dbReference>
<comment type="subcellular location">
    <subcellularLocation>
        <location evidence="1">Cytoplasm</location>
    </subcellularLocation>
</comment>
<evidence type="ECO:0000256" key="5">
    <source>
        <dbReference type="ARBA" id="ARBA00040665"/>
    </source>
</evidence>
<dbReference type="EMBL" id="OZ023713">
    <property type="protein sequence ID" value="CAK9861734.1"/>
    <property type="molecule type" value="Genomic_DNA"/>
</dbReference>
<accession>A0ABP1AGT9</accession>
<proteinExistence type="predicted"/>
<dbReference type="SMART" id="SM00028">
    <property type="entry name" value="TPR"/>
    <property type="match status" value="3"/>
</dbReference>
<dbReference type="SUPFAM" id="SSF48452">
    <property type="entry name" value="TPR-like"/>
    <property type="match status" value="2"/>
</dbReference>
<evidence type="ECO:0000313" key="7">
    <source>
        <dbReference type="Proteomes" id="UP001497522"/>
    </source>
</evidence>
<sequence length="372" mass="41487">MADTIPLNLPKMKKRLEQATTKANPGLTDLKVPVWQQLAVQMLVNGHPKAFIELFELTHQLQPPPPSPDYVDPLSLIGEKQLTDPESLYPLAQHLEDAEMGERTGDHKKVYDAYVMIGRLFEDIKDFTQAMFYLMRGLAAADKSGEKAYVAEVNFYLGRVAWKLLDSAESIKRYELFIAIAKGLGDEEGIIQAAGNLLEAMKSAIVAKNKVGEGEAKYQLGKLHSHLHHPDIALSYQTDYLNFCCSVNDQVGEGKAHAAMAEVYELIGKHEDAIGHMESYLKVAEDTNLTTKRSIRLTSHIYLSTQAKAACKIGMLYQRHGDVQLAKKHFENFFEMARKLKDVKMQAVARINIGVVCSMAKVNAKPTSPKSK</sequence>
<evidence type="ECO:0000256" key="3">
    <source>
        <dbReference type="ARBA" id="ARBA00022737"/>
    </source>
</evidence>
<protein>
    <recommendedName>
        <fullName evidence="5">Tetratricopeptide repeat protein 29</fullName>
    </recommendedName>
</protein>
<keyword evidence="7" id="KW-1185">Reference proteome</keyword>
<dbReference type="Proteomes" id="UP001497522">
    <property type="component" value="Chromosome 12"/>
</dbReference>
<dbReference type="Pfam" id="PF13181">
    <property type="entry name" value="TPR_8"/>
    <property type="match status" value="1"/>
</dbReference>
<reference evidence="6" key="1">
    <citation type="submission" date="2024-03" db="EMBL/GenBank/DDBJ databases">
        <authorList>
            <consortium name="ELIXIR-Norway"/>
            <consortium name="Elixir Norway"/>
        </authorList>
    </citation>
    <scope>NUCLEOTIDE SEQUENCE</scope>
</reference>
<dbReference type="PANTHER" id="PTHR46630">
    <property type="entry name" value="TETRATRICOPEPTIDE REPEAT PROTEIN 29"/>
    <property type="match status" value="1"/>
</dbReference>
<evidence type="ECO:0000256" key="4">
    <source>
        <dbReference type="ARBA" id="ARBA00022803"/>
    </source>
</evidence>
<evidence type="ECO:0000256" key="2">
    <source>
        <dbReference type="ARBA" id="ARBA00022490"/>
    </source>
</evidence>